<sequence length="53" mass="6396">MDSLDLFIFGFLFWVYLFTNEPGQKWAITTSLIYSRNNQNIYCRMNIFKAHNL</sequence>
<dbReference type="EMBL" id="CM017695">
    <property type="protein sequence ID" value="TYH07505.1"/>
    <property type="molecule type" value="Genomic_DNA"/>
</dbReference>
<accession>A0A5D2FQC5</accession>
<name>A0A5D2FQC5_GOSDA</name>
<keyword evidence="3" id="KW-1185">Reference proteome</keyword>
<gene>
    <name evidence="2" type="ORF">ES288_A08G239000v1</name>
</gene>
<reference evidence="2 3" key="1">
    <citation type="submission" date="2019-06" db="EMBL/GenBank/DDBJ databases">
        <title>WGS assembly of Gossypium darwinii.</title>
        <authorList>
            <person name="Chen Z.J."/>
            <person name="Sreedasyam A."/>
            <person name="Ando A."/>
            <person name="Song Q."/>
            <person name="De L."/>
            <person name="Hulse-Kemp A."/>
            <person name="Ding M."/>
            <person name="Ye W."/>
            <person name="Kirkbride R."/>
            <person name="Jenkins J."/>
            <person name="Plott C."/>
            <person name="Lovell J."/>
            <person name="Lin Y.-M."/>
            <person name="Vaughn R."/>
            <person name="Liu B."/>
            <person name="Li W."/>
            <person name="Simpson S."/>
            <person name="Scheffler B."/>
            <person name="Saski C."/>
            <person name="Grover C."/>
            <person name="Hu G."/>
            <person name="Conover J."/>
            <person name="Carlson J."/>
            <person name="Shu S."/>
            <person name="Boston L."/>
            <person name="Williams M."/>
            <person name="Peterson D."/>
            <person name="Mcgee K."/>
            <person name="Jones D."/>
            <person name="Wendel J."/>
            <person name="Stelly D."/>
            <person name="Grimwood J."/>
            <person name="Schmutz J."/>
        </authorList>
    </citation>
    <scope>NUCLEOTIDE SEQUENCE [LARGE SCALE GENOMIC DNA]</scope>
    <source>
        <strain evidence="2">1808015.09</strain>
    </source>
</reference>
<organism evidence="2 3">
    <name type="scientific">Gossypium darwinii</name>
    <name type="common">Darwin's cotton</name>
    <name type="synonym">Gossypium barbadense var. darwinii</name>
    <dbReference type="NCBI Taxonomy" id="34276"/>
    <lineage>
        <taxon>Eukaryota</taxon>
        <taxon>Viridiplantae</taxon>
        <taxon>Streptophyta</taxon>
        <taxon>Embryophyta</taxon>
        <taxon>Tracheophyta</taxon>
        <taxon>Spermatophyta</taxon>
        <taxon>Magnoliopsida</taxon>
        <taxon>eudicotyledons</taxon>
        <taxon>Gunneridae</taxon>
        <taxon>Pentapetalae</taxon>
        <taxon>rosids</taxon>
        <taxon>malvids</taxon>
        <taxon>Malvales</taxon>
        <taxon>Malvaceae</taxon>
        <taxon>Malvoideae</taxon>
        <taxon>Gossypium</taxon>
    </lineage>
</organism>
<proteinExistence type="predicted"/>
<evidence type="ECO:0000256" key="1">
    <source>
        <dbReference type="SAM" id="SignalP"/>
    </source>
</evidence>
<feature type="signal peptide" evidence="1">
    <location>
        <begin position="1"/>
        <end position="19"/>
    </location>
</feature>
<evidence type="ECO:0000313" key="2">
    <source>
        <dbReference type="EMBL" id="TYH07506.1"/>
    </source>
</evidence>
<feature type="chain" id="PRO_5044619777" evidence="1">
    <location>
        <begin position="20"/>
        <end position="53"/>
    </location>
</feature>
<dbReference type="Proteomes" id="UP000323506">
    <property type="component" value="Chromosome A08"/>
</dbReference>
<dbReference type="AlphaFoldDB" id="A0A5D2FQC5"/>
<evidence type="ECO:0000313" key="3">
    <source>
        <dbReference type="Proteomes" id="UP000323506"/>
    </source>
</evidence>
<dbReference type="EMBL" id="CM017695">
    <property type="protein sequence ID" value="TYH07506.1"/>
    <property type="molecule type" value="Genomic_DNA"/>
</dbReference>
<keyword evidence="1" id="KW-0732">Signal</keyword>
<protein>
    <submittedName>
        <fullName evidence="2">Uncharacterized protein</fullName>
    </submittedName>
</protein>